<dbReference type="OrthoDB" id="439808at2759"/>
<dbReference type="PANTHER" id="PTHR48027">
    <property type="entry name" value="HETEROGENEOUS NUCLEAR RIBONUCLEOPROTEIN 87F-RELATED"/>
    <property type="match status" value="1"/>
</dbReference>
<dbReference type="AlphaFoldDB" id="A0A0W4ZBU0"/>
<evidence type="ECO:0000256" key="3">
    <source>
        <dbReference type="SAM" id="MobiDB-lite"/>
    </source>
</evidence>
<dbReference type="Proteomes" id="UP000054454">
    <property type="component" value="Unassembled WGS sequence"/>
</dbReference>
<evidence type="ECO:0000259" key="4">
    <source>
        <dbReference type="PROSITE" id="PS50102"/>
    </source>
</evidence>
<protein>
    <recommendedName>
        <fullName evidence="4">RRM domain-containing protein</fullName>
    </recommendedName>
</protein>
<dbReference type="InterPro" id="IPR012677">
    <property type="entry name" value="Nucleotide-bd_a/b_plait_sf"/>
</dbReference>
<dbReference type="CDD" id="cd00590">
    <property type="entry name" value="RRM_SF"/>
    <property type="match status" value="2"/>
</dbReference>
<dbReference type="SMART" id="SM00360">
    <property type="entry name" value="RRM"/>
    <property type="match status" value="2"/>
</dbReference>
<evidence type="ECO:0000256" key="1">
    <source>
        <dbReference type="ARBA" id="ARBA00022884"/>
    </source>
</evidence>
<dbReference type="RefSeq" id="XP_018224436.1">
    <property type="nucleotide sequence ID" value="XM_018371644.1"/>
</dbReference>
<dbReference type="PROSITE" id="PS50102">
    <property type="entry name" value="RRM"/>
    <property type="match status" value="2"/>
</dbReference>
<keyword evidence="6" id="KW-1185">Reference proteome</keyword>
<feature type="domain" description="RRM" evidence="4">
    <location>
        <begin position="214"/>
        <end position="304"/>
    </location>
</feature>
<comment type="caution">
    <text evidence="5">The sequence shown here is derived from an EMBL/GenBank/DDBJ whole genome shotgun (WGS) entry which is preliminary data.</text>
</comment>
<dbReference type="GeneID" id="28937847"/>
<feature type="compositionally biased region" description="Basic and acidic residues" evidence="3">
    <location>
        <begin position="175"/>
        <end position="187"/>
    </location>
</feature>
<dbReference type="Pfam" id="PF00076">
    <property type="entry name" value="RRM_1"/>
    <property type="match status" value="2"/>
</dbReference>
<feature type="compositionally biased region" description="Polar residues" evidence="3">
    <location>
        <begin position="165"/>
        <end position="174"/>
    </location>
</feature>
<dbReference type="InterPro" id="IPR035979">
    <property type="entry name" value="RBD_domain_sf"/>
</dbReference>
<evidence type="ECO:0000313" key="6">
    <source>
        <dbReference type="Proteomes" id="UP000054454"/>
    </source>
</evidence>
<feature type="region of interest" description="Disordered" evidence="3">
    <location>
        <begin position="119"/>
        <end position="212"/>
    </location>
</feature>
<dbReference type="VEuPathDB" id="FungiDB:T552_03129"/>
<gene>
    <name evidence="5" type="ORF">T552_03129</name>
</gene>
<feature type="domain" description="RRM" evidence="4">
    <location>
        <begin position="38"/>
        <end position="120"/>
    </location>
</feature>
<dbReference type="InterPro" id="IPR052462">
    <property type="entry name" value="SLIRP/GR-RBP-like"/>
</dbReference>
<evidence type="ECO:0000313" key="5">
    <source>
        <dbReference type="EMBL" id="KTW25856.1"/>
    </source>
</evidence>
<dbReference type="EMBL" id="LFVZ01000015">
    <property type="protein sequence ID" value="KTW25856.1"/>
    <property type="molecule type" value="Genomic_DNA"/>
</dbReference>
<proteinExistence type="predicted"/>
<sequence>MSAEDIKDIVSQTEDLIIEEGAEKGQKSTIHVEKEAGNKIFIGNLSYKTTESDLRTLLENIGNITSISMPTRRSYKLGVTRSLGIAFVSFLSGQDAQNAIEQCNQKELLNRKIIVTHANPYHTRSSNRRQRPAKIKTKKMSKKTADGLGFKESSKSKKNMPGINANGTAPGTQKQTDRNVSEGDAKHNQTRSSNRPGVRRTPKGPPADGINSKTTIFVAGLSYDTNDVDLIEWFSAYNPQSAYVALRPLPRYLAERLAAKGERRKGRGFGFVTFENEDMQNKAVEEMNDKEICGRKLTVKIAVDKPQQVQALSNDFRDSCIGNTVTE</sequence>
<feature type="compositionally biased region" description="Basic residues" evidence="3">
    <location>
        <begin position="125"/>
        <end position="142"/>
    </location>
</feature>
<reference evidence="6" key="1">
    <citation type="journal article" date="2016" name="Nat. Commun.">
        <title>Genome analysis of three Pneumocystis species reveals adaptation mechanisms to life exclusively in mammalian hosts.</title>
        <authorList>
            <person name="Ma L."/>
            <person name="Chen Z."/>
            <person name="Huang D.W."/>
            <person name="Kutty G."/>
            <person name="Ishihara M."/>
            <person name="Wang H."/>
            <person name="Abouelleil A."/>
            <person name="Bishop L."/>
            <person name="Davey E."/>
            <person name="Deng R."/>
            <person name="Deng X."/>
            <person name="Fan L."/>
            <person name="Fantoni G."/>
            <person name="Fitzgerald M."/>
            <person name="Gogineni E."/>
            <person name="Goldberg J.M."/>
            <person name="Handley G."/>
            <person name="Hu X."/>
            <person name="Huber C."/>
            <person name="Jiao X."/>
            <person name="Jones K."/>
            <person name="Levin J.Z."/>
            <person name="Liu Y."/>
            <person name="Macdonald P."/>
            <person name="Melnikov A."/>
            <person name="Raley C."/>
            <person name="Sassi M."/>
            <person name="Sherman B.T."/>
            <person name="Song X."/>
            <person name="Sykes S."/>
            <person name="Tran B."/>
            <person name="Walsh L."/>
            <person name="Xia Y."/>
            <person name="Yang J."/>
            <person name="Young S."/>
            <person name="Zeng Q."/>
            <person name="Zheng X."/>
            <person name="Stephens R."/>
            <person name="Nusbaum C."/>
            <person name="Birren B.W."/>
            <person name="Azadi P."/>
            <person name="Lempicki R.A."/>
            <person name="Cuomo C.A."/>
            <person name="Kovacs J.A."/>
        </authorList>
    </citation>
    <scope>NUCLEOTIDE SEQUENCE [LARGE SCALE GENOMIC DNA]</scope>
    <source>
        <strain evidence="6">B80</strain>
    </source>
</reference>
<organism evidence="5 6">
    <name type="scientific">Pneumocystis carinii (strain B80)</name>
    <name type="common">Rat pneumocystis pneumonia agent</name>
    <name type="synonym">Pneumocystis carinii f. sp. carinii</name>
    <dbReference type="NCBI Taxonomy" id="1408658"/>
    <lineage>
        <taxon>Eukaryota</taxon>
        <taxon>Fungi</taxon>
        <taxon>Dikarya</taxon>
        <taxon>Ascomycota</taxon>
        <taxon>Taphrinomycotina</taxon>
        <taxon>Pneumocystomycetes</taxon>
        <taxon>Pneumocystaceae</taxon>
        <taxon>Pneumocystis</taxon>
    </lineage>
</organism>
<evidence type="ECO:0000256" key="2">
    <source>
        <dbReference type="PROSITE-ProRule" id="PRU00176"/>
    </source>
</evidence>
<dbReference type="SUPFAM" id="SSF54928">
    <property type="entry name" value="RNA-binding domain, RBD"/>
    <property type="match status" value="2"/>
</dbReference>
<dbReference type="InterPro" id="IPR000504">
    <property type="entry name" value="RRM_dom"/>
</dbReference>
<dbReference type="Gene3D" id="3.30.70.330">
    <property type="match status" value="2"/>
</dbReference>
<accession>A0A0W4ZBU0</accession>
<name>A0A0W4ZBU0_PNEC8</name>
<keyword evidence="1 2" id="KW-0694">RNA-binding</keyword>
<dbReference type="GO" id="GO:0003723">
    <property type="term" value="F:RNA binding"/>
    <property type="evidence" value="ECO:0007669"/>
    <property type="project" value="UniProtKB-UniRule"/>
</dbReference>